<keyword evidence="1" id="KW-0560">Oxidoreductase</keyword>
<feature type="domain" description="Luciferase-like" evidence="3">
    <location>
        <begin position="14"/>
        <end position="109"/>
    </location>
</feature>
<gene>
    <name evidence="4" type="ORF">PghCCS26_61900</name>
</gene>
<dbReference type="Pfam" id="PF00296">
    <property type="entry name" value="Bac_luciferase"/>
    <property type="match status" value="1"/>
</dbReference>
<name>A0ABQ6NWW7_9BACL</name>
<dbReference type="SUPFAM" id="SSF51679">
    <property type="entry name" value="Bacterial luciferase-like"/>
    <property type="match status" value="1"/>
</dbReference>
<dbReference type="InterPro" id="IPR050766">
    <property type="entry name" value="Bact_Lucif_Oxidored"/>
</dbReference>
<organism evidence="4 5">
    <name type="scientific">Paenibacillus glycanilyticus</name>
    <dbReference type="NCBI Taxonomy" id="126569"/>
    <lineage>
        <taxon>Bacteria</taxon>
        <taxon>Bacillati</taxon>
        <taxon>Bacillota</taxon>
        <taxon>Bacilli</taxon>
        <taxon>Bacillales</taxon>
        <taxon>Paenibacillaceae</taxon>
        <taxon>Paenibacillus</taxon>
    </lineage>
</organism>
<keyword evidence="2" id="KW-0503">Monooxygenase</keyword>
<accession>A0ABQ6NWW7</accession>
<evidence type="ECO:0000256" key="2">
    <source>
        <dbReference type="ARBA" id="ARBA00023033"/>
    </source>
</evidence>
<sequence length="148" mass="16752">MPLTLATLSGVSRYFKTMVDAYRQAANQAGHDPANLPIATTTILYVAENSQDAQNEFYPHMNHVYRTMRGMNFPKHQFLQSTNIEDALMVGSPQLVIEKILRQHELFGHQRVLLEMDLGGVPYDKLERNIELVATHIAPAIRKYTGKA</sequence>
<evidence type="ECO:0000259" key="3">
    <source>
        <dbReference type="Pfam" id="PF00296"/>
    </source>
</evidence>
<evidence type="ECO:0000313" key="4">
    <source>
        <dbReference type="EMBL" id="GMK49060.1"/>
    </source>
</evidence>
<dbReference type="InterPro" id="IPR036661">
    <property type="entry name" value="Luciferase-like_sf"/>
</dbReference>
<dbReference type="InterPro" id="IPR011251">
    <property type="entry name" value="Luciferase-like_dom"/>
</dbReference>
<keyword evidence="5" id="KW-1185">Reference proteome</keyword>
<dbReference type="PANTHER" id="PTHR30137">
    <property type="entry name" value="LUCIFERASE-LIKE MONOOXYGENASE"/>
    <property type="match status" value="1"/>
</dbReference>
<dbReference type="Proteomes" id="UP001285921">
    <property type="component" value="Unassembled WGS sequence"/>
</dbReference>
<evidence type="ECO:0000256" key="1">
    <source>
        <dbReference type="ARBA" id="ARBA00023002"/>
    </source>
</evidence>
<reference evidence="4 5" key="1">
    <citation type="submission" date="2023-05" db="EMBL/GenBank/DDBJ databases">
        <title>Draft genome of Paenibacillus sp. CCS26.</title>
        <authorList>
            <person name="Akita H."/>
            <person name="Shinto Y."/>
            <person name="Kimura Z."/>
        </authorList>
    </citation>
    <scope>NUCLEOTIDE SEQUENCE [LARGE SCALE GENOMIC DNA]</scope>
    <source>
        <strain evidence="4 5">CCS26</strain>
    </source>
</reference>
<proteinExistence type="predicted"/>
<dbReference type="PANTHER" id="PTHR30137:SF8">
    <property type="entry name" value="BLR5498 PROTEIN"/>
    <property type="match status" value="1"/>
</dbReference>
<dbReference type="EMBL" id="BTCL01000047">
    <property type="protein sequence ID" value="GMK49060.1"/>
    <property type="molecule type" value="Genomic_DNA"/>
</dbReference>
<comment type="caution">
    <text evidence="4">The sequence shown here is derived from an EMBL/GenBank/DDBJ whole genome shotgun (WGS) entry which is preliminary data.</text>
</comment>
<dbReference type="Gene3D" id="3.20.20.30">
    <property type="entry name" value="Luciferase-like domain"/>
    <property type="match status" value="1"/>
</dbReference>
<evidence type="ECO:0000313" key="5">
    <source>
        <dbReference type="Proteomes" id="UP001285921"/>
    </source>
</evidence>
<protein>
    <recommendedName>
        <fullName evidence="3">Luciferase-like domain-containing protein</fullName>
    </recommendedName>
</protein>